<dbReference type="InterPro" id="IPR037914">
    <property type="entry name" value="SpoVT-AbrB_sf"/>
</dbReference>
<dbReference type="PROSITE" id="PS51740">
    <property type="entry name" value="SPOVT_ABRB"/>
    <property type="match status" value="2"/>
</dbReference>
<evidence type="ECO:0000256" key="4">
    <source>
        <dbReference type="ARBA" id="ARBA00023015"/>
    </source>
</evidence>
<accession>A0A1G1WBL0</accession>
<dbReference type="GO" id="GO:0005737">
    <property type="term" value="C:cytoplasm"/>
    <property type="evidence" value="ECO:0007669"/>
    <property type="project" value="UniProtKB-UniRule"/>
</dbReference>
<feature type="domain" description="SpoVT-AbrB" evidence="8">
    <location>
        <begin position="76"/>
        <end position="119"/>
    </location>
</feature>
<comment type="caution">
    <text evidence="9">The sequence shown here is derived from an EMBL/GenBank/DDBJ whole genome shotgun (WGS) entry which is preliminary data.</text>
</comment>
<protein>
    <recommendedName>
        <fullName evidence="1 7">Transcriptional regulator MraZ</fullName>
    </recommendedName>
</protein>
<reference evidence="9 10" key="1">
    <citation type="journal article" date="2016" name="Nat. Commun.">
        <title>Thousands of microbial genomes shed light on interconnected biogeochemical processes in an aquifer system.</title>
        <authorList>
            <person name="Anantharaman K."/>
            <person name="Brown C.T."/>
            <person name="Hug L.A."/>
            <person name="Sharon I."/>
            <person name="Castelle C.J."/>
            <person name="Probst A.J."/>
            <person name="Thomas B.C."/>
            <person name="Singh A."/>
            <person name="Wilkins M.J."/>
            <person name="Karaoz U."/>
            <person name="Brodie E.L."/>
            <person name="Williams K.H."/>
            <person name="Hubbard S.S."/>
            <person name="Banfield J.F."/>
        </authorList>
    </citation>
    <scope>NUCLEOTIDE SEQUENCE [LARGE SCALE GENOMIC DNA]</scope>
</reference>
<evidence type="ECO:0000256" key="1">
    <source>
        <dbReference type="ARBA" id="ARBA00013860"/>
    </source>
</evidence>
<keyword evidence="3" id="KW-0677">Repeat</keyword>
<dbReference type="AlphaFoldDB" id="A0A1G1WBL0"/>
<proteinExistence type="inferred from homology"/>
<dbReference type="NCBIfam" id="TIGR00242">
    <property type="entry name" value="division/cell wall cluster transcriptional repressor MraZ"/>
    <property type="match status" value="1"/>
</dbReference>
<name>A0A1G1WBL0_9BACT</name>
<keyword evidence="9" id="KW-0131">Cell cycle</keyword>
<dbReference type="PANTHER" id="PTHR34701">
    <property type="entry name" value="TRANSCRIPTIONAL REGULATOR MRAZ"/>
    <property type="match status" value="1"/>
</dbReference>
<dbReference type="PANTHER" id="PTHR34701:SF1">
    <property type="entry name" value="TRANSCRIPTIONAL REGULATOR MRAZ"/>
    <property type="match status" value="1"/>
</dbReference>
<comment type="subcellular location">
    <subcellularLocation>
        <location evidence="7">Cytoplasm</location>
        <location evidence="7">Nucleoid</location>
    </subcellularLocation>
</comment>
<evidence type="ECO:0000259" key="8">
    <source>
        <dbReference type="PROSITE" id="PS51740"/>
    </source>
</evidence>
<dbReference type="InterPro" id="IPR035642">
    <property type="entry name" value="MraZ_N"/>
</dbReference>
<dbReference type="InterPro" id="IPR007159">
    <property type="entry name" value="SpoVT-AbrB_dom"/>
</dbReference>
<dbReference type="SUPFAM" id="SSF89447">
    <property type="entry name" value="AbrB/MazE/MraZ-like"/>
    <property type="match status" value="1"/>
</dbReference>
<keyword evidence="5 7" id="KW-0238">DNA-binding</keyword>
<comment type="similarity">
    <text evidence="7">Belongs to the MraZ family.</text>
</comment>
<dbReference type="GO" id="GO:0000976">
    <property type="term" value="F:transcription cis-regulatory region binding"/>
    <property type="evidence" value="ECO:0007669"/>
    <property type="project" value="TreeGrafter"/>
</dbReference>
<comment type="subunit">
    <text evidence="7">Forms oligomers.</text>
</comment>
<keyword evidence="6 7" id="KW-0804">Transcription</keyword>
<evidence type="ECO:0000256" key="6">
    <source>
        <dbReference type="ARBA" id="ARBA00023163"/>
    </source>
</evidence>
<dbReference type="GO" id="GO:0009295">
    <property type="term" value="C:nucleoid"/>
    <property type="evidence" value="ECO:0007669"/>
    <property type="project" value="UniProtKB-SubCell"/>
</dbReference>
<dbReference type="GO" id="GO:2000143">
    <property type="term" value="P:negative regulation of DNA-templated transcription initiation"/>
    <property type="evidence" value="ECO:0007669"/>
    <property type="project" value="TreeGrafter"/>
</dbReference>
<dbReference type="Gene3D" id="3.40.1550.20">
    <property type="entry name" value="Transcriptional regulator MraZ domain"/>
    <property type="match status" value="1"/>
</dbReference>
<evidence type="ECO:0000256" key="7">
    <source>
        <dbReference type="HAMAP-Rule" id="MF_01008"/>
    </source>
</evidence>
<evidence type="ECO:0000313" key="9">
    <source>
        <dbReference type="EMBL" id="OGY25086.1"/>
    </source>
</evidence>
<dbReference type="CDD" id="cd16321">
    <property type="entry name" value="MraZ_C"/>
    <property type="match status" value="1"/>
</dbReference>
<dbReference type="InterPro" id="IPR038619">
    <property type="entry name" value="MraZ_sf"/>
</dbReference>
<dbReference type="HAMAP" id="MF_01008">
    <property type="entry name" value="MraZ"/>
    <property type="match status" value="1"/>
</dbReference>
<gene>
    <name evidence="7" type="primary">mraZ</name>
    <name evidence="9" type="ORF">A2Y57_03710</name>
</gene>
<dbReference type="EMBL" id="MHCQ01000003">
    <property type="protein sequence ID" value="OGY25086.1"/>
    <property type="molecule type" value="Genomic_DNA"/>
</dbReference>
<keyword evidence="4 7" id="KW-0805">Transcription regulation</keyword>
<keyword evidence="9" id="KW-0132">Cell division</keyword>
<dbReference type="GO" id="GO:0003700">
    <property type="term" value="F:DNA-binding transcription factor activity"/>
    <property type="evidence" value="ECO:0007669"/>
    <property type="project" value="UniProtKB-UniRule"/>
</dbReference>
<dbReference type="InterPro" id="IPR035644">
    <property type="entry name" value="MraZ_C"/>
</dbReference>
<evidence type="ECO:0000256" key="3">
    <source>
        <dbReference type="ARBA" id="ARBA00022737"/>
    </source>
</evidence>
<dbReference type="Proteomes" id="UP000177103">
    <property type="component" value="Unassembled WGS sequence"/>
</dbReference>
<feature type="domain" description="SpoVT-AbrB" evidence="8">
    <location>
        <begin position="5"/>
        <end position="47"/>
    </location>
</feature>
<evidence type="ECO:0000256" key="5">
    <source>
        <dbReference type="ARBA" id="ARBA00023125"/>
    </source>
</evidence>
<keyword evidence="2 7" id="KW-0963">Cytoplasm</keyword>
<dbReference type="InterPro" id="IPR003444">
    <property type="entry name" value="MraZ"/>
</dbReference>
<evidence type="ECO:0000256" key="2">
    <source>
        <dbReference type="ARBA" id="ARBA00022490"/>
    </source>
</evidence>
<organism evidence="9 10">
    <name type="scientific">Candidatus Woykebacteria bacterium RBG_13_40_7b</name>
    <dbReference type="NCBI Taxonomy" id="1802594"/>
    <lineage>
        <taxon>Bacteria</taxon>
        <taxon>Candidatus Woykeibacteriota</taxon>
    </lineage>
</organism>
<dbReference type="InterPro" id="IPR020603">
    <property type="entry name" value="MraZ_dom"/>
</dbReference>
<dbReference type="Pfam" id="PF02381">
    <property type="entry name" value="MraZ"/>
    <property type="match status" value="2"/>
</dbReference>
<dbReference type="GO" id="GO:0051301">
    <property type="term" value="P:cell division"/>
    <property type="evidence" value="ECO:0007669"/>
    <property type="project" value="UniProtKB-KW"/>
</dbReference>
<evidence type="ECO:0000313" key="10">
    <source>
        <dbReference type="Proteomes" id="UP000177103"/>
    </source>
</evidence>
<sequence>MFIGEYLHSLDHKGRVSIPKKFRSDLEAGGVLTRGLESCLFLYAKNDWQKLLTKMEKLPLTKKESREFTRYLLAGAAEVKFDSLGRIMVPAYLREYAFLTDETSVIGVGQRVELWDKIRWEKYRKEVEKKSEEIAQSLEELGL</sequence>
<dbReference type="CDD" id="cd16320">
    <property type="entry name" value="MraZ_N"/>
    <property type="match status" value="1"/>
</dbReference>